<dbReference type="PANTHER" id="PTHR46347:SF1">
    <property type="entry name" value="RING_FYVE_PHD ZINC FINGER SUPERFAMILY PROTEIN"/>
    <property type="match status" value="1"/>
</dbReference>
<dbReference type="InterPro" id="IPR011016">
    <property type="entry name" value="Znf_RING-CH"/>
</dbReference>
<evidence type="ECO:0000313" key="8">
    <source>
        <dbReference type="Proteomes" id="UP001212841"/>
    </source>
</evidence>
<evidence type="ECO:0000256" key="3">
    <source>
        <dbReference type="ARBA" id="ARBA00022833"/>
    </source>
</evidence>
<evidence type="ECO:0000256" key="5">
    <source>
        <dbReference type="SAM" id="Phobius"/>
    </source>
</evidence>
<evidence type="ECO:0000313" key="7">
    <source>
        <dbReference type="EMBL" id="KAJ3040486.1"/>
    </source>
</evidence>
<dbReference type="GO" id="GO:0008270">
    <property type="term" value="F:zinc ion binding"/>
    <property type="evidence" value="ECO:0007669"/>
    <property type="project" value="UniProtKB-KW"/>
</dbReference>
<dbReference type="PROSITE" id="PS51292">
    <property type="entry name" value="ZF_RING_CH"/>
    <property type="match status" value="1"/>
</dbReference>
<feature type="transmembrane region" description="Helical" evidence="5">
    <location>
        <begin position="244"/>
        <end position="264"/>
    </location>
</feature>
<feature type="compositionally biased region" description="Pro residues" evidence="4">
    <location>
        <begin position="36"/>
        <end position="47"/>
    </location>
</feature>
<reference evidence="7" key="1">
    <citation type="submission" date="2020-05" db="EMBL/GenBank/DDBJ databases">
        <title>Phylogenomic resolution of chytrid fungi.</title>
        <authorList>
            <person name="Stajich J.E."/>
            <person name="Amses K."/>
            <person name="Simmons R."/>
            <person name="Seto K."/>
            <person name="Myers J."/>
            <person name="Bonds A."/>
            <person name="Quandt C.A."/>
            <person name="Barry K."/>
            <person name="Liu P."/>
            <person name="Grigoriev I."/>
            <person name="Longcore J.E."/>
            <person name="James T.Y."/>
        </authorList>
    </citation>
    <scope>NUCLEOTIDE SEQUENCE</scope>
    <source>
        <strain evidence="7">JEL0318</strain>
    </source>
</reference>
<protein>
    <recommendedName>
        <fullName evidence="6">RING-CH-type domain-containing protein</fullName>
    </recommendedName>
</protein>
<dbReference type="InterPro" id="IPR013083">
    <property type="entry name" value="Znf_RING/FYVE/PHD"/>
</dbReference>
<evidence type="ECO:0000259" key="6">
    <source>
        <dbReference type="PROSITE" id="PS51292"/>
    </source>
</evidence>
<feature type="region of interest" description="Disordered" evidence="4">
    <location>
        <begin position="1"/>
        <end position="100"/>
    </location>
</feature>
<keyword evidence="5" id="KW-0812">Transmembrane</keyword>
<keyword evidence="3" id="KW-0862">Zinc</keyword>
<organism evidence="7 8">
    <name type="scientific">Rhizophlyctis rosea</name>
    <dbReference type="NCBI Taxonomy" id="64517"/>
    <lineage>
        <taxon>Eukaryota</taxon>
        <taxon>Fungi</taxon>
        <taxon>Fungi incertae sedis</taxon>
        <taxon>Chytridiomycota</taxon>
        <taxon>Chytridiomycota incertae sedis</taxon>
        <taxon>Chytridiomycetes</taxon>
        <taxon>Rhizophlyctidales</taxon>
        <taxon>Rhizophlyctidaceae</taxon>
        <taxon>Rhizophlyctis</taxon>
    </lineage>
</organism>
<sequence length="329" mass="36718">MARTQMPDFMAEVSSSDSDWVIRQRARRKSQGLDSPPSPVHDPPSPIPSSSTPAEPEPQSTPPSITTEPLTSDPIPAHITDTEDTPSTASPSSPSAEPDQDADKLCRICYGGVVDEPEQGRLISPCKCKGTMKFVHLGCLNEWRLRSHSRTSFLECDHCHYRYNLARTTWAKRITHEITLTLVTLTLFLLLALLSGFITKILLLFFYSPPPLSSSSSSPEGEPDFLFFLDPSHLKFWRIDWPHLLSGVIFIGFLGFFQLIVSMITGPMGLPRLGWFRTGRDGNMVGGVVFVVMLAIGVVRALWAIYKGVKWYSRLTLERLETAILEVNE</sequence>
<dbReference type="CDD" id="cd16495">
    <property type="entry name" value="RING_CH-C4HC3_MARCH"/>
    <property type="match status" value="1"/>
</dbReference>
<dbReference type="SUPFAM" id="SSF57850">
    <property type="entry name" value="RING/U-box"/>
    <property type="match status" value="1"/>
</dbReference>
<dbReference type="SMART" id="SM00744">
    <property type="entry name" value="RINGv"/>
    <property type="match status" value="1"/>
</dbReference>
<evidence type="ECO:0000256" key="1">
    <source>
        <dbReference type="ARBA" id="ARBA00022723"/>
    </source>
</evidence>
<gene>
    <name evidence="7" type="ORF">HK097_002548</name>
</gene>
<dbReference type="AlphaFoldDB" id="A0AAD5S3B6"/>
<proteinExistence type="predicted"/>
<dbReference type="Pfam" id="PF12906">
    <property type="entry name" value="RINGv"/>
    <property type="match status" value="1"/>
</dbReference>
<keyword evidence="5" id="KW-1133">Transmembrane helix</keyword>
<comment type="caution">
    <text evidence="7">The sequence shown here is derived from an EMBL/GenBank/DDBJ whole genome shotgun (WGS) entry which is preliminary data.</text>
</comment>
<feature type="domain" description="RING-CH-type" evidence="6">
    <location>
        <begin position="98"/>
        <end position="166"/>
    </location>
</feature>
<name>A0AAD5S3B6_9FUNG</name>
<keyword evidence="1" id="KW-0479">Metal-binding</keyword>
<keyword evidence="8" id="KW-1185">Reference proteome</keyword>
<dbReference type="PANTHER" id="PTHR46347">
    <property type="entry name" value="RING/FYVE/PHD ZINC FINGER SUPERFAMILY PROTEIN"/>
    <property type="match status" value="1"/>
</dbReference>
<dbReference type="Proteomes" id="UP001212841">
    <property type="component" value="Unassembled WGS sequence"/>
</dbReference>
<accession>A0AAD5S3B6</accession>
<dbReference type="EMBL" id="JADGJD010001554">
    <property type="protein sequence ID" value="KAJ3040486.1"/>
    <property type="molecule type" value="Genomic_DNA"/>
</dbReference>
<evidence type="ECO:0000256" key="4">
    <source>
        <dbReference type="SAM" id="MobiDB-lite"/>
    </source>
</evidence>
<feature type="compositionally biased region" description="Low complexity" evidence="4">
    <location>
        <begin position="85"/>
        <end position="97"/>
    </location>
</feature>
<evidence type="ECO:0000256" key="2">
    <source>
        <dbReference type="ARBA" id="ARBA00022771"/>
    </source>
</evidence>
<keyword evidence="5" id="KW-0472">Membrane</keyword>
<dbReference type="Gene3D" id="3.30.40.10">
    <property type="entry name" value="Zinc/RING finger domain, C3HC4 (zinc finger)"/>
    <property type="match status" value="1"/>
</dbReference>
<keyword evidence="2" id="KW-0863">Zinc-finger</keyword>
<feature type="transmembrane region" description="Helical" evidence="5">
    <location>
        <begin position="182"/>
        <end position="207"/>
    </location>
</feature>
<feature type="transmembrane region" description="Helical" evidence="5">
    <location>
        <begin position="285"/>
        <end position="306"/>
    </location>
</feature>